<dbReference type="Proteomes" id="UP000076927">
    <property type="component" value="Chromosome"/>
</dbReference>
<dbReference type="STRING" id="1178515.SY83_08080"/>
<gene>
    <name evidence="8" type="ORF">SY83_08080</name>
</gene>
<dbReference type="Gene3D" id="6.10.340.10">
    <property type="match status" value="1"/>
</dbReference>
<evidence type="ECO:0000313" key="9">
    <source>
        <dbReference type="Proteomes" id="UP000076927"/>
    </source>
</evidence>
<evidence type="ECO:0000256" key="2">
    <source>
        <dbReference type="ARBA" id="ARBA00022475"/>
    </source>
</evidence>
<dbReference type="KEGG" id="pswu:SY83_08080"/>
<proteinExistence type="predicted"/>
<feature type="transmembrane region" description="Helical" evidence="4">
    <location>
        <begin position="228"/>
        <end position="250"/>
    </location>
</feature>
<comment type="subcellular location">
    <subcellularLocation>
        <location evidence="1">Cell membrane</location>
    </subcellularLocation>
</comment>
<dbReference type="PATRIC" id="fig|1178515.4.peg.1606"/>
<feature type="transmembrane region" description="Helical" evidence="4">
    <location>
        <begin position="103"/>
        <end position="125"/>
    </location>
</feature>
<keyword evidence="2" id="KW-1003">Cell membrane</keyword>
<dbReference type="CDD" id="cd00077">
    <property type="entry name" value="HDc"/>
    <property type="match status" value="1"/>
</dbReference>
<keyword evidence="3 4" id="KW-0472">Membrane</keyword>
<evidence type="ECO:0000313" key="8">
    <source>
        <dbReference type="EMBL" id="ANE46236.1"/>
    </source>
</evidence>
<dbReference type="Pfam" id="PF00672">
    <property type="entry name" value="HAMP"/>
    <property type="match status" value="1"/>
</dbReference>
<dbReference type="InterPro" id="IPR003607">
    <property type="entry name" value="HD/PDEase_dom"/>
</dbReference>
<dbReference type="RefSeq" id="WP_068605771.1">
    <property type="nucleotide sequence ID" value="NZ_CP011388.1"/>
</dbReference>
<dbReference type="SMART" id="SM00471">
    <property type="entry name" value="HDc"/>
    <property type="match status" value="1"/>
</dbReference>
<dbReference type="GO" id="GO:0007165">
    <property type="term" value="P:signal transduction"/>
    <property type="evidence" value="ECO:0007669"/>
    <property type="project" value="InterPro"/>
</dbReference>
<evidence type="ECO:0000259" key="6">
    <source>
        <dbReference type="PROSITE" id="PS51831"/>
    </source>
</evidence>
<dbReference type="SUPFAM" id="SSF158472">
    <property type="entry name" value="HAMP domain-like"/>
    <property type="match status" value="1"/>
</dbReference>
<dbReference type="SUPFAM" id="SSF109604">
    <property type="entry name" value="HD-domain/PDEase-like"/>
    <property type="match status" value="1"/>
</dbReference>
<organism evidence="8 9">
    <name type="scientific">Paenibacillus swuensis</name>
    <dbReference type="NCBI Taxonomy" id="1178515"/>
    <lineage>
        <taxon>Bacteria</taxon>
        <taxon>Bacillati</taxon>
        <taxon>Bacillota</taxon>
        <taxon>Bacilli</taxon>
        <taxon>Bacillales</taxon>
        <taxon>Paenibacillaceae</taxon>
        <taxon>Paenibacillus</taxon>
    </lineage>
</organism>
<feature type="transmembrane region" description="Helical" evidence="4">
    <location>
        <begin position="43"/>
        <end position="64"/>
    </location>
</feature>
<feature type="transmembrane region" description="Helical" evidence="4">
    <location>
        <begin position="131"/>
        <end position="156"/>
    </location>
</feature>
<dbReference type="OrthoDB" id="9759601at2"/>
<feature type="domain" description="HAMP" evidence="5">
    <location>
        <begin position="252"/>
        <end position="304"/>
    </location>
</feature>
<evidence type="ECO:0000256" key="1">
    <source>
        <dbReference type="ARBA" id="ARBA00004236"/>
    </source>
</evidence>
<dbReference type="SMART" id="SM00304">
    <property type="entry name" value="HAMP"/>
    <property type="match status" value="1"/>
</dbReference>
<evidence type="ECO:0000256" key="3">
    <source>
        <dbReference type="ARBA" id="ARBA00023136"/>
    </source>
</evidence>
<feature type="transmembrane region" description="Helical" evidence="4">
    <location>
        <begin position="196"/>
        <end position="216"/>
    </location>
</feature>
<sequence length="508" mass="56470">MSVYRSFMKQLIRDYLFGSSAAVLGVGSILIFSTLQISVRETYYLFLLLFVSLLIMFSCEFMLFTRHIRPIRQAYLTAQPTAEELRRAYVQAHRFPVLAVRRIYGPHFLGLSIPAASMLAAAIHFELVMLPYTYILLATLGAVLVASMHALIEFFLNNQAIRPVLKELRQRAILLYGVDVALDGQVLVSIRSKFQLSALLIGTFPVFLFSLASQVRLSDLPSEYTADYWKWAALILAIGVGFSALGAWLLSRDVQGPMESIRNAMDDVRNGNFETQAGNIYTDEFSQLVAGFNHMVNGLKFREGMNNQLLQSYFTTLAAALDARDPYTAGHSERVARYSGMIGTLAGLSEPEMDILRKAALLHDIGKIGVRDAVLLKEGRLTDDEFELIKLHPVLGENILKQIEPAEAMAVILPGVRSHHEQYNGRGYPDGLAGCDIPQLGRIIAIADAFDAMTSDRPYRRGMPVEKAISILEEGMGVQWDPVFTPLFVEAMRKEHAVVAPMFPVAAG</sequence>
<feature type="domain" description="HD" evidence="6">
    <location>
        <begin position="328"/>
        <end position="453"/>
    </location>
</feature>
<dbReference type="InterPro" id="IPR003660">
    <property type="entry name" value="HAMP_dom"/>
</dbReference>
<dbReference type="PROSITE" id="PS50885">
    <property type="entry name" value="HAMP"/>
    <property type="match status" value="1"/>
</dbReference>
<keyword evidence="4" id="KW-0812">Transmembrane</keyword>
<evidence type="ECO:0000259" key="5">
    <source>
        <dbReference type="PROSITE" id="PS50885"/>
    </source>
</evidence>
<dbReference type="InterPro" id="IPR006674">
    <property type="entry name" value="HD_domain"/>
</dbReference>
<feature type="domain" description="HD-GYP" evidence="7">
    <location>
        <begin position="306"/>
        <end position="504"/>
    </location>
</feature>
<dbReference type="AlphaFoldDB" id="A0A172TGZ8"/>
<dbReference type="EMBL" id="CP011388">
    <property type="protein sequence ID" value="ANE46236.1"/>
    <property type="molecule type" value="Genomic_DNA"/>
</dbReference>
<feature type="transmembrane region" description="Helical" evidence="4">
    <location>
        <begin position="15"/>
        <end position="37"/>
    </location>
</feature>
<dbReference type="PANTHER" id="PTHR43155:SF2">
    <property type="entry name" value="CYCLIC DI-GMP PHOSPHODIESTERASE PA4108"/>
    <property type="match status" value="1"/>
</dbReference>
<name>A0A172TGZ8_9BACL</name>
<keyword evidence="4" id="KW-1133">Transmembrane helix</keyword>
<evidence type="ECO:0000259" key="7">
    <source>
        <dbReference type="PROSITE" id="PS51832"/>
    </source>
</evidence>
<dbReference type="PROSITE" id="PS51831">
    <property type="entry name" value="HD"/>
    <property type="match status" value="1"/>
</dbReference>
<keyword evidence="9" id="KW-1185">Reference proteome</keyword>
<protein>
    <submittedName>
        <fullName evidence="8">Chemotaxis protein CheY</fullName>
    </submittedName>
</protein>
<dbReference type="Gene3D" id="1.10.3210.10">
    <property type="entry name" value="Hypothetical protein af1432"/>
    <property type="match status" value="1"/>
</dbReference>
<evidence type="ECO:0000256" key="4">
    <source>
        <dbReference type="SAM" id="Phobius"/>
    </source>
</evidence>
<dbReference type="CDD" id="cd06225">
    <property type="entry name" value="HAMP"/>
    <property type="match status" value="1"/>
</dbReference>
<dbReference type="InterPro" id="IPR037522">
    <property type="entry name" value="HD_GYP_dom"/>
</dbReference>
<dbReference type="PROSITE" id="PS51832">
    <property type="entry name" value="HD_GYP"/>
    <property type="match status" value="1"/>
</dbReference>
<reference evidence="8 9" key="1">
    <citation type="submission" date="2015-01" db="EMBL/GenBank/DDBJ databases">
        <title>Paenibacillus swuensis/DY6/whole genome sequencing.</title>
        <authorList>
            <person name="Kim M.K."/>
            <person name="Srinivasan S."/>
            <person name="Lee J.-J."/>
        </authorList>
    </citation>
    <scope>NUCLEOTIDE SEQUENCE [LARGE SCALE GENOMIC DNA]</scope>
    <source>
        <strain evidence="8 9">DY6</strain>
    </source>
</reference>
<dbReference type="Pfam" id="PF13487">
    <property type="entry name" value="HD_5"/>
    <property type="match status" value="1"/>
</dbReference>
<dbReference type="PANTHER" id="PTHR43155">
    <property type="entry name" value="CYCLIC DI-GMP PHOSPHODIESTERASE PA4108-RELATED"/>
    <property type="match status" value="1"/>
</dbReference>
<dbReference type="GO" id="GO:0005886">
    <property type="term" value="C:plasma membrane"/>
    <property type="evidence" value="ECO:0007669"/>
    <property type="project" value="UniProtKB-SubCell"/>
</dbReference>
<accession>A0A172TGZ8</accession>